<name>A0A9W8LS71_9FUNG</name>
<dbReference type="InterPro" id="IPR051363">
    <property type="entry name" value="RLR_Helicase"/>
</dbReference>
<keyword evidence="2" id="KW-0067">ATP-binding</keyword>
<dbReference type="Proteomes" id="UP001140094">
    <property type="component" value="Unassembled WGS sequence"/>
</dbReference>
<accession>A0A9W8LS71</accession>
<dbReference type="Pfam" id="PF00270">
    <property type="entry name" value="DEAD"/>
    <property type="match status" value="1"/>
</dbReference>
<evidence type="ECO:0000256" key="2">
    <source>
        <dbReference type="ARBA" id="ARBA00022840"/>
    </source>
</evidence>
<dbReference type="PANTHER" id="PTHR14074">
    <property type="entry name" value="HELICASE WITH DEATH DOMAIN-RELATED"/>
    <property type="match status" value="1"/>
</dbReference>
<evidence type="ECO:0000259" key="5">
    <source>
        <dbReference type="PROSITE" id="PS51194"/>
    </source>
</evidence>
<organism evidence="6 7">
    <name type="scientific">Coemansia guatemalensis</name>
    <dbReference type="NCBI Taxonomy" id="2761395"/>
    <lineage>
        <taxon>Eukaryota</taxon>
        <taxon>Fungi</taxon>
        <taxon>Fungi incertae sedis</taxon>
        <taxon>Zoopagomycota</taxon>
        <taxon>Kickxellomycotina</taxon>
        <taxon>Kickxellomycetes</taxon>
        <taxon>Kickxellales</taxon>
        <taxon>Kickxellaceae</taxon>
        <taxon>Coemansia</taxon>
    </lineage>
</organism>
<dbReference type="InterPro" id="IPR014001">
    <property type="entry name" value="Helicase_ATP-bd"/>
</dbReference>
<evidence type="ECO:0000313" key="7">
    <source>
        <dbReference type="Proteomes" id="UP001140094"/>
    </source>
</evidence>
<evidence type="ECO:0000313" key="6">
    <source>
        <dbReference type="EMBL" id="KAJ2799753.1"/>
    </source>
</evidence>
<dbReference type="InterPro" id="IPR001650">
    <property type="entry name" value="Helicase_C-like"/>
</dbReference>
<gene>
    <name evidence="6" type="primary">dcl1_1</name>
    <name evidence="6" type="ORF">H4R20_004314</name>
</gene>
<dbReference type="AlphaFoldDB" id="A0A9W8LS71"/>
<dbReference type="SMART" id="SM00490">
    <property type="entry name" value="HELICc"/>
    <property type="match status" value="1"/>
</dbReference>
<dbReference type="OrthoDB" id="416741at2759"/>
<dbReference type="GO" id="GO:0005524">
    <property type="term" value="F:ATP binding"/>
    <property type="evidence" value="ECO:0007669"/>
    <property type="project" value="UniProtKB-KW"/>
</dbReference>
<dbReference type="InterPro" id="IPR011545">
    <property type="entry name" value="DEAD/DEAH_box_helicase_dom"/>
</dbReference>
<reference evidence="6" key="1">
    <citation type="submission" date="2022-07" db="EMBL/GenBank/DDBJ databases">
        <title>Phylogenomic reconstructions and comparative analyses of Kickxellomycotina fungi.</title>
        <authorList>
            <person name="Reynolds N.K."/>
            <person name="Stajich J.E."/>
            <person name="Barry K."/>
            <person name="Grigoriev I.V."/>
            <person name="Crous P."/>
            <person name="Smith M.E."/>
        </authorList>
    </citation>
    <scope>NUCLEOTIDE SEQUENCE</scope>
    <source>
        <strain evidence="6">NRRL 1565</strain>
    </source>
</reference>
<dbReference type="CDD" id="cd18034">
    <property type="entry name" value="DEXHc_dicer"/>
    <property type="match status" value="1"/>
</dbReference>
<dbReference type="InterPro" id="IPR027417">
    <property type="entry name" value="P-loop_NTPase"/>
</dbReference>
<dbReference type="SMART" id="SM00487">
    <property type="entry name" value="DEXDc"/>
    <property type="match status" value="1"/>
</dbReference>
<dbReference type="PROSITE" id="PS51194">
    <property type="entry name" value="HELICASE_CTER"/>
    <property type="match status" value="1"/>
</dbReference>
<sequence length="735" mass="81686">MDQAALDHGGGSRGDTMDTPSLNIHMPRDYQLSLFKQALTKNSIVMLETGTGKTLVAVMLIEWFAQRAESLKKASSQTEEHGPSRMRKKVRVFLNNTVALVHQQSKVIAANTGQKVQEYVGSMGIDEWDEATWSSKWNSVSVLVMTHQVLLNALRSGHAKLSDIDLLIFDECHHARGNHPYALIMREFYDHCSAVDRPHIFSMTASPLNSRQTAEDSIMHLQASLNSSICTVDLTANTNISLSTPTGICYEYKLPPEFKDTPLTIALIKACGNNRVVVKGLGAVSTILPLLGPFGVDQMWHYYIQQWHRSTILRPAPSRKAVGTPLSSQLITSAESTQTLGSIDEGVELDCKSMSEGEDMDMDMDIHAESEPDTQTFDTDAVLEKPNIVDSVVNPLLDLEHLKQAMAIDREHGGIYMNENFQSHMSMAAQYGAVSHPIPRVQALFAARKPWDQIRSMLSPQVNRLLGILHQWHDKPKNLRGIVFTGRRITAVLLVFIISQIAEFDFIKADALLGAAQKAGSNIDRPIRGGSVRTANQLTLADFSEGRLNLIFATQVAEEGVDIQPCNLVIRFDMPKTATSLIQSRGRARMADSQFIVMVPEVSAEQKLKTGSGKPADGLIHRSVDDDVGLYDEMIVDPDAIDSDNEILEIRRPLPEHVGTYTDYLKLVRLEECLREWCRDELQSGDGDASAGVITSNRTNKEYNRLLLSLRMSLQVDDSPETDLKEIWIEQGDQS</sequence>
<dbReference type="Gene3D" id="3.40.50.300">
    <property type="entry name" value="P-loop containing nucleotide triphosphate hydrolases"/>
    <property type="match status" value="2"/>
</dbReference>
<keyword evidence="7" id="KW-1185">Reference proteome</keyword>
<feature type="non-terminal residue" evidence="6">
    <location>
        <position position="735"/>
    </location>
</feature>
<evidence type="ECO:0000256" key="1">
    <source>
        <dbReference type="ARBA" id="ARBA00022741"/>
    </source>
</evidence>
<evidence type="ECO:0000259" key="4">
    <source>
        <dbReference type="PROSITE" id="PS51192"/>
    </source>
</evidence>
<protein>
    <submittedName>
        <fullName evidence="6">Dicer-like protein 1</fullName>
    </submittedName>
</protein>
<evidence type="ECO:0000256" key="3">
    <source>
        <dbReference type="SAM" id="MobiDB-lite"/>
    </source>
</evidence>
<dbReference type="PANTHER" id="PTHR14074:SF16">
    <property type="entry name" value="ANTIVIRAL INNATE IMMUNE RESPONSE RECEPTOR RIG-I"/>
    <property type="match status" value="1"/>
</dbReference>
<dbReference type="GO" id="GO:0005737">
    <property type="term" value="C:cytoplasm"/>
    <property type="evidence" value="ECO:0007669"/>
    <property type="project" value="TreeGrafter"/>
</dbReference>
<dbReference type="EMBL" id="JANBUO010001120">
    <property type="protein sequence ID" value="KAJ2799753.1"/>
    <property type="molecule type" value="Genomic_DNA"/>
</dbReference>
<feature type="domain" description="Helicase C-terminal" evidence="5">
    <location>
        <begin position="461"/>
        <end position="631"/>
    </location>
</feature>
<feature type="region of interest" description="Disordered" evidence="3">
    <location>
        <begin position="1"/>
        <end position="22"/>
    </location>
</feature>
<feature type="domain" description="Helicase ATP-binding" evidence="4">
    <location>
        <begin position="34"/>
        <end position="225"/>
    </location>
</feature>
<dbReference type="Pfam" id="PF00271">
    <property type="entry name" value="Helicase_C"/>
    <property type="match status" value="1"/>
</dbReference>
<proteinExistence type="predicted"/>
<dbReference type="SUPFAM" id="SSF52540">
    <property type="entry name" value="P-loop containing nucleoside triphosphate hydrolases"/>
    <property type="match status" value="1"/>
</dbReference>
<dbReference type="GO" id="GO:0003676">
    <property type="term" value="F:nucleic acid binding"/>
    <property type="evidence" value="ECO:0007669"/>
    <property type="project" value="InterPro"/>
</dbReference>
<keyword evidence="1" id="KW-0547">Nucleotide-binding</keyword>
<dbReference type="PROSITE" id="PS51192">
    <property type="entry name" value="HELICASE_ATP_BIND_1"/>
    <property type="match status" value="1"/>
</dbReference>
<comment type="caution">
    <text evidence="6">The sequence shown here is derived from an EMBL/GenBank/DDBJ whole genome shotgun (WGS) entry which is preliminary data.</text>
</comment>